<proteinExistence type="inferred from homology"/>
<sequence length="87" mass="10107">MNEHSQVIKIAQVFNNGRSRAIRIPKEFEFDADQVEIRMDEDGDLIVHPVKRRTLLEVLASLEPLPPEDWMPELNDDDLPPLKDVNF</sequence>
<evidence type="ECO:0000313" key="5">
    <source>
        <dbReference type="EMBL" id="MBB4566496.1"/>
    </source>
</evidence>
<keyword evidence="2" id="KW-0238">DNA-binding</keyword>
<feature type="domain" description="SpoVT-AbrB" evidence="4">
    <location>
        <begin position="11"/>
        <end position="52"/>
    </location>
</feature>
<feature type="region of interest" description="Disordered" evidence="3">
    <location>
        <begin position="67"/>
        <end position="87"/>
    </location>
</feature>
<evidence type="ECO:0000313" key="6">
    <source>
        <dbReference type="Proteomes" id="UP000543836"/>
    </source>
</evidence>
<gene>
    <name evidence="5" type="ORF">GGE60_000584</name>
</gene>
<dbReference type="SUPFAM" id="SSF89447">
    <property type="entry name" value="AbrB/MazE/MraZ-like"/>
    <property type="match status" value="1"/>
</dbReference>
<dbReference type="OrthoDB" id="7173678at2"/>
<dbReference type="PANTHER" id="PTHR37550:SF3">
    <property type="entry name" value="ANTITOXIN VAPB1"/>
    <property type="match status" value="1"/>
</dbReference>
<dbReference type="InterPro" id="IPR051734">
    <property type="entry name" value="VapB_TA_antitoxins"/>
</dbReference>
<protein>
    <submittedName>
        <fullName evidence="5">Antitoxin VapB</fullName>
    </submittedName>
</protein>
<dbReference type="Pfam" id="PF04014">
    <property type="entry name" value="MazE_antitoxin"/>
    <property type="match status" value="1"/>
</dbReference>
<dbReference type="PROSITE" id="PS51740">
    <property type="entry name" value="SPOVT_ABRB"/>
    <property type="match status" value="1"/>
</dbReference>
<dbReference type="GO" id="GO:0003677">
    <property type="term" value="F:DNA binding"/>
    <property type="evidence" value="ECO:0007669"/>
    <property type="project" value="UniProtKB-UniRule"/>
</dbReference>
<name>A0A7W6ZPR2_9HYPH</name>
<keyword evidence="6" id="KW-1185">Reference proteome</keyword>
<reference evidence="5 6" key="1">
    <citation type="submission" date="2020-08" db="EMBL/GenBank/DDBJ databases">
        <title>Genomic Encyclopedia of Type Strains, Phase IV (KMG-V): Genome sequencing to study the core and pangenomes of soil and plant-associated prokaryotes.</title>
        <authorList>
            <person name="Whitman W."/>
        </authorList>
    </citation>
    <scope>NUCLEOTIDE SEQUENCE [LARGE SCALE GENOMIC DNA]</scope>
    <source>
        <strain evidence="5 6">SEMIA 492</strain>
    </source>
</reference>
<comment type="similarity">
    <text evidence="1">Belongs to the VapB family.</text>
</comment>
<dbReference type="InterPro" id="IPR037914">
    <property type="entry name" value="SpoVT-AbrB_sf"/>
</dbReference>
<dbReference type="Gene3D" id="2.10.260.10">
    <property type="match status" value="1"/>
</dbReference>
<evidence type="ECO:0000256" key="3">
    <source>
        <dbReference type="SAM" id="MobiDB-lite"/>
    </source>
</evidence>
<dbReference type="PANTHER" id="PTHR37550">
    <property type="entry name" value="ANTITOXIN VAPB1"/>
    <property type="match status" value="1"/>
</dbReference>
<accession>A0A7W6ZPR2</accession>
<evidence type="ECO:0000259" key="4">
    <source>
        <dbReference type="PROSITE" id="PS51740"/>
    </source>
</evidence>
<evidence type="ECO:0000256" key="1">
    <source>
        <dbReference type="ARBA" id="ARBA00007924"/>
    </source>
</evidence>
<feature type="compositionally biased region" description="Acidic residues" evidence="3">
    <location>
        <begin position="70"/>
        <end position="79"/>
    </location>
</feature>
<dbReference type="InterPro" id="IPR007159">
    <property type="entry name" value="SpoVT-AbrB_dom"/>
</dbReference>
<dbReference type="Proteomes" id="UP000543836">
    <property type="component" value="Unassembled WGS sequence"/>
</dbReference>
<dbReference type="AlphaFoldDB" id="A0A7W6ZPR2"/>
<dbReference type="RefSeq" id="WP_028752864.1">
    <property type="nucleotide sequence ID" value="NZ_JACIIG010000001.1"/>
</dbReference>
<dbReference type="EMBL" id="JACIIG010000001">
    <property type="protein sequence ID" value="MBB4566496.1"/>
    <property type="molecule type" value="Genomic_DNA"/>
</dbReference>
<organism evidence="5 6">
    <name type="scientific">Rhizobium leucaenae</name>
    <dbReference type="NCBI Taxonomy" id="29450"/>
    <lineage>
        <taxon>Bacteria</taxon>
        <taxon>Pseudomonadati</taxon>
        <taxon>Pseudomonadota</taxon>
        <taxon>Alphaproteobacteria</taxon>
        <taxon>Hyphomicrobiales</taxon>
        <taxon>Rhizobiaceae</taxon>
        <taxon>Rhizobium/Agrobacterium group</taxon>
        <taxon>Rhizobium</taxon>
    </lineage>
</organism>
<comment type="caution">
    <text evidence="5">The sequence shown here is derived from an EMBL/GenBank/DDBJ whole genome shotgun (WGS) entry which is preliminary data.</text>
</comment>
<evidence type="ECO:0000256" key="2">
    <source>
        <dbReference type="PROSITE-ProRule" id="PRU01076"/>
    </source>
</evidence>
<dbReference type="SMART" id="SM00966">
    <property type="entry name" value="SpoVT_AbrB"/>
    <property type="match status" value="1"/>
</dbReference>